<dbReference type="InterPro" id="IPR050091">
    <property type="entry name" value="PKS_NRPS_Biosynth_Enz"/>
</dbReference>
<dbReference type="InterPro" id="IPR020806">
    <property type="entry name" value="PKS_PP-bd"/>
</dbReference>
<evidence type="ECO:0000313" key="6">
    <source>
        <dbReference type="EMBL" id="MEZ3183288.1"/>
    </source>
</evidence>
<dbReference type="InterPro" id="IPR006162">
    <property type="entry name" value="Ppantetheine_attach_site"/>
</dbReference>
<protein>
    <submittedName>
        <fullName evidence="6">Ketoreductase and phosphopantetheine attachment site domain-containing protein</fullName>
    </submittedName>
</protein>
<evidence type="ECO:0000259" key="5">
    <source>
        <dbReference type="PROSITE" id="PS50075"/>
    </source>
</evidence>
<name>A0ABV4J8L6_9ACTN</name>
<evidence type="ECO:0000256" key="2">
    <source>
        <dbReference type="ARBA" id="ARBA00022553"/>
    </source>
</evidence>
<dbReference type="Gene3D" id="3.40.50.720">
    <property type="entry name" value="NAD(P)-binding Rossmann-like Domain"/>
    <property type="match status" value="1"/>
</dbReference>
<keyword evidence="7" id="KW-1185">Reference proteome</keyword>
<keyword evidence="2" id="KW-0597">Phosphoprotein</keyword>
<dbReference type="EMBL" id="JAHWZY010000141">
    <property type="protein sequence ID" value="MEZ3183288.1"/>
    <property type="molecule type" value="Genomic_DNA"/>
</dbReference>
<accession>A0ABV4J8L6</accession>
<gene>
    <name evidence="6" type="ORF">KYY02_32945</name>
</gene>
<feature type="non-terminal residue" evidence="6">
    <location>
        <position position="212"/>
    </location>
</feature>
<evidence type="ECO:0000256" key="4">
    <source>
        <dbReference type="ARBA" id="ARBA00023268"/>
    </source>
</evidence>
<dbReference type="SUPFAM" id="SSF51735">
    <property type="entry name" value="NAD(P)-binding Rossmann-fold domains"/>
    <property type="match status" value="1"/>
</dbReference>
<keyword evidence="3" id="KW-0808">Transferase</keyword>
<dbReference type="InterPro" id="IPR009081">
    <property type="entry name" value="PP-bd_ACP"/>
</dbReference>
<dbReference type="InterPro" id="IPR036736">
    <property type="entry name" value="ACP-like_sf"/>
</dbReference>
<dbReference type="Pfam" id="PF00550">
    <property type="entry name" value="PP-binding"/>
    <property type="match status" value="1"/>
</dbReference>
<dbReference type="SUPFAM" id="SSF47336">
    <property type="entry name" value="ACP-like"/>
    <property type="match status" value="1"/>
</dbReference>
<dbReference type="InterPro" id="IPR036291">
    <property type="entry name" value="NAD(P)-bd_dom_sf"/>
</dbReference>
<organism evidence="6 7">
    <name type="scientific">Streptomyces pimonensis</name>
    <dbReference type="NCBI Taxonomy" id="2860288"/>
    <lineage>
        <taxon>Bacteria</taxon>
        <taxon>Bacillati</taxon>
        <taxon>Actinomycetota</taxon>
        <taxon>Actinomycetes</taxon>
        <taxon>Kitasatosporales</taxon>
        <taxon>Streptomycetaceae</taxon>
        <taxon>Streptomyces</taxon>
    </lineage>
</organism>
<sequence>SVAGVLGAPGQANYAAANTFLDALAEHRRATGLPATSLAWGLWAEASGMTGALDDSDLRRMSRGGLIPLRTAEGLALFDAAGSTGRAVLAPVPLDLPALRRQARSHPVPHMLRGLVRGTVRRTAEAGSVVGSALAQSLAGMTAAERERVLLDLVLGHVAVVLGHSSAGAVAPDRAFKELGFDSLTAVELRNRLGAATELRLPATLVFDYPTP</sequence>
<feature type="non-terminal residue" evidence="6">
    <location>
        <position position="1"/>
    </location>
</feature>
<proteinExistence type="predicted"/>
<dbReference type="Pfam" id="PF08659">
    <property type="entry name" value="KR"/>
    <property type="match status" value="1"/>
</dbReference>
<dbReference type="PANTHER" id="PTHR43775">
    <property type="entry name" value="FATTY ACID SYNTHASE"/>
    <property type="match status" value="1"/>
</dbReference>
<evidence type="ECO:0000313" key="7">
    <source>
        <dbReference type="Proteomes" id="UP001567537"/>
    </source>
</evidence>
<feature type="domain" description="Carrier" evidence="5">
    <location>
        <begin position="141"/>
        <end position="212"/>
    </location>
</feature>
<dbReference type="Proteomes" id="UP001567537">
    <property type="component" value="Unassembled WGS sequence"/>
</dbReference>
<reference evidence="6 7" key="1">
    <citation type="journal article" date="2021" name="Res Sq">
        <title>Streptomyces Pimoensis sp. nov., Isolated From the Taklimakan Desert in Xinjiang, China.</title>
        <authorList>
            <person name="Zhang P."/>
            <person name="Luo X."/>
            <person name="Luo X."/>
            <person name="Liu Z."/>
            <person name="Xia Z."/>
            <person name="Wan C."/>
            <person name="zhang L."/>
        </authorList>
    </citation>
    <scope>NUCLEOTIDE SEQUENCE [LARGE SCALE GENOMIC DNA]</scope>
    <source>
        <strain evidence="6 7">TRM75549</strain>
    </source>
</reference>
<comment type="caution">
    <text evidence="6">The sequence shown here is derived from an EMBL/GenBank/DDBJ whole genome shotgun (WGS) entry which is preliminary data.</text>
</comment>
<keyword evidence="1" id="KW-0596">Phosphopantetheine</keyword>
<dbReference type="InterPro" id="IPR013968">
    <property type="entry name" value="PKS_KR"/>
</dbReference>
<evidence type="ECO:0000256" key="3">
    <source>
        <dbReference type="ARBA" id="ARBA00022679"/>
    </source>
</evidence>
<dbReference type="SMART" id="SM00823">
    <property type="entry name" value="PKS_PP"/>
    <property type="match status" value="1"/>
</dbReference>
<keyword evidence="4" id="KW-0511">Multifunctional enzyme</keyword>
<dbReference type="RefSeq" id="WP_371244902.1">
    <property type="nucleotide sequence ID" value="NZ_JAHWZY010000141.1"/>
</dbReference>
<dbReference type="Gene3D" id="1.10.1200.10">
    <property type="entry name" value="ACP-like"/>
    <property type="match status" value="1"/>
</dbReference>
<dbReference type="PROSITE" id="PS00012">
    <property type="entry name" value="PHOSPHOPANTETHEINE"/>
    <property type="match status" value="1"/>
</dbReference>
<dbReference type="PANTHER" id="PTHR43775:SF51">
    <property type="entry name" value="INACTIVE PHENOLPHTHIOCEROL SYNTHESIS POLYKETIDE SYNTHASE TYPE I PKS1-RELATED"/>
    <property type="match status" value="1"/>
</dbReference>
<evidence type="ECO:0000256" key="1">
    <source>
        <dbReference type="ARBA" id="ARBA00022450"/>
    </source>
</evidence>
<dbReference type="PROSITE" id="PS50075">
    <property type="entry name" value="CARRIER"/>
    <property type="match status" value="1"/>
</dbReference>